<comment type="caution">
    <text evidence="3">The sequence shown here is derived from an EMBL/GenBank/DDBJ whole genome shotgun (WGS) entry which is preliminary data.</text>
</comment>
<proteinExistence type="inferred from homology"/>
<name>A0ABR6BFX6_9PSEU</name>
<dbReference type="InterPro" id="IPR002397">
    <property type="entry name" value="Cyt_P450_B"/>
</dbReference>
<dbReference type="InterPro" id="IPR036396">
    <property type="entry name" value="Cyt_P450_sf"/>
</dbReference>
<protein>
    <submittedName>
        <fullName evidence="3">Cytochrome P450</fullName>
    </submittedName>
</protein>
<gene>
    <name evidence="3" type="ORF">BC739_002977</name>
</gene>
<reference evidence="3 4" key="1">
    <citation type="submission" date="2020-08" db="EMBL/GenBank/DDBJ databases">
        <title>Genomic Encyclopedia of Archaeal and Bacterial Type Strains, Phase II (KMG-II): from individual species to whole genera.</title>
        <authorList>
            <person name="Goeker M."/>
        </authorList>
    </citation>
    <scope>NUCLEOTIDE SEQUENCE [LARGE SCALE GENOMIC DNA]</scope>
    <source>
        <strain evidence="3 4">DSM 43850</strain>
    </source>
</reference>
<dbReference type="PROSITE" id="PS00086">
    <property type="entry name" value="CYTOCHROME_P450"/>
    <property type="match status" value="1"/>
</dbReference>
<evidence type="ECO:0000313" key="3">
    <source>
        <dbReference type="EMBL" id="MBA8925778.1"/>
    </source>
</evidence>
<evidence type="ECO:0000256" key="2">
    <source>
        <dbReference type="RuleBase" id="RU000461"/>
    </source>
</evidence>
<organism evidence="3 4">
    <name type="scientific">Kutzneria viridogrisea</name>
    <dbReference type="NCBI Taxonomy" id="47990"/>
    <lineage>
        <taxon>Bacteria</taxon>
        <taxon>Bacillati</taxon>
        <taxon>Actinomycetota</taxon>
        <taxon>Actinomycetes</taxon>
        <taxon>Pseudonocardiales</taxon>
        <taxon>Pseudonocardiaceae</taxon>
        <taxon>Kutzneria</taxon>
    </lineage>
</organism>
<evidence type="ECO:0000256" key="1">
    <source>
        <dbReference type="ARBA" id="ARBA00010617"/>
    </source>
</evidence>
<dbReference type="EMBL" id="JACJID010000002">
    <property type="protein sequence ID" value="MBA8925778.1"/>
    <property type="molecule type" value="Genomic_DNA"/>
</dbReference>
<dbReference type="PANTHER" id="PTHR46696:SF6">
    <property type="entry name" value="P450, PUTATIVE (EUROFUNG)-RELATED"/>
    <property type="match status" value="1"/>
</dbReference>
<keyword evidence="2" id="KW-0503">Monooxygenase</keyword>
<keyword evidence="2" id="KW-0349">Heme</keyword>
<dbReference type="Proteomes" id="UP000517916">
    <property type="component" value="Unassembled WGS sequence"/>
</dbReference>
<dbReference type="PRINTS" id="PR00385">
    <property type="entry name" value="P450"/>
</dbReference>
<keyword evidence="2" id="KW-0560">Oxidoreductase</keyword>
<comment type="similarity">
    <text evidence="1 2">Belongs to the cytochrome P450 family.</text>
</comment>
<dbReference type="PRINTS" id="PR00359">
    <property type="entry name" value="BP450"/>
</dbReference>
<keyword evidence="4" id="KW-1185">Reference proteome</keyword>
<evidence type="ECO:0000313" key="4">
    <source>
        <dbReference type="Proteomes" id="UP000517916"/>
    </source>
</evidence>
<dbReference type="SUPFAM" id="SSF48264">
    <property type="entry name" value="Cytochrome P450"/>
    <property type="match status" value="1"/>
</dbReference>
<dbReference type="InterPro" id="IPR001128">
    <property type="entry name" value="Cyt_P450"/>
</dbReference>
<accession>A0ABR6BFX6</accession>
<keyword evidence="2" id="KW-0479">Metal-binding</keyword>
<dbReference type="InterPro" id="IPR017972">
    <property type="entry name" value="Cyt_P450_CS"/>
</dbReference>
<dbReference type="Gene3D" id="1.10.630.10">
    <property type="entry name" value="Cytochrome P450"/>
    <property type="match status" value="1"/>
</dbReference>
<dbReference type="RefSeq" id="WP_025360441.1">
    <property type="nucleotide sequence ID" value="NZ_BAAABQ010000059.1"/>
</dbReference>
<keyword evidence="2" id="KW-0408">Iron</keyword>
<sequence>MPVTEGLRAATTVAGLDLFAPEFVADPHPVLRALREDSPVHHDARTGLWLVSRYADVRAALLDTESFHPDNALTAITPLSGEAKRVLARARFGLPPTLANNGTDSHAGLRRLVGQYFTQARVEAAVPLVRELVADRLRQVSGRCDLALHIAYDVPALVLLHMLGVGQVDMPVFKAWCHSSLELFWGNPDHDRQLRIAADAGAFHQWLGDRLAVAGEGEDLFSALVRHRAPGDRPLTRKEAVAVCYFLLIAGQETTTQLLATMLRRAAGEPQLWRRMHEGEPGLVEHFVEEVLRREPPVVTWRRITSKPVTLGATELPAGAHVLLMLAGTGSDPEVVDEPESFCPGRAQARRHLAFGYGRHFCLGAGLARMEAAEVLRAVTARLPEVELLDEEPPMLGLLSFRAPLEVRVRA</sequence>
<dbReference type="Pfam" id="PF00067">
    <property type="entry name" value="p450"/>
    <property type="match status" value="1"/>
</dbReference>
<dbReference type="PANTHER" id="PTHR46696">
    <property type="entry name" value="P450, PUTATIVE (EUROFUNG)-RELATED"/>
    <property type="match status" value="1"/>
</dbReference>